<accession>A0A8H9FU44</accession>
<evidence type="ECO:0000313" key="3">
    <source>
        <dbReference type="Proteomes" id="UP000628079"/>
    </source>
</evidence>
<gene>
    <name evidence="2" type="ORF">GCM10011314_22520</name>
</gene>
<feature type="chain" id="PRO_5034588623" description="Allene oxide cyclase barrel-like domain-containing protein" evidence="1">
    <location>
        <begin position="27"/>
        <end position="172"/>
    </location>
</feature>
<evidence type="ECO:0000256" key="1">
    <source>
        <dbReference type="SAM" id="SignalP"/>
    </source>
</evidence>
<protein>
    <recommendedName>
        <fullName evidence="4">Allene oxide cyclase barrel-like domain-containing protein</fullName>
    </recommendedName>
</protein>
<proteinExistence type="predicted"/>
<comment type="caution">
    <text evidence="2">The sequence shown here is derived from an EMBL/GenBank/DDBJ whole genome shotgun (WGS) entry which is preliminary data.</text>
</comment>
<organism evidence="2 3">
    <name type="scientific">Knoellia flava</name>
    <dbReference type="NCBI Taxonomy" id="913969"/>
    <lineage>
        <taxon>Bacteria</taxon>
        <taxon>Bacillati</taxon>
        <taxon>Actinomycetota</taxon>
        <taxon>Actinomycetes</taxon>
        <taxon>Micrococcales</taxon>
        <taxon>Intrasporangiaceae</taxon>
        <taxon>Knoellia</taxon>
    </lineage>
</organism>
<reference evidence="2" key="2">
    <citation type="submission" date="2020-09" db="EMBL/GenBank/DDBJ databases">
        <authorList>
            <person name="Sun Q."/>
            <person name="Zhou Y."/>
        </authorList>
    </citation>
    <scope>NUCLEOTIDE SEQUENCE</scope>
    <source>
        <strain evidence="2">CGMCC 1.10749</strain>
    </source>
</reference>
<name>A0A8H9FU44_9MICO</name>
<dbReference type="Proteomes" id="UP000628079">
    <property type="component" value="Unassembled WGS sequence"/>
</dbReference>
<feature type="signal peptide" evidence="1">
    <location>
        <begin position="1"/>
        <end position="26"/>
    </location>
</feature>
<keyword evidence="1" id="KW-0732">Signal</keyword>
<evidence type="ECO:0000313" key="2">
    <source>
        <dbReference type="EMBL" id="GGB82398.1"/>
    </source>
</evidence>
<sequence length="172" mass="18610">MPTRRLIRTIATASALLVAGAGMAAAQENSRYSLTFEKEVVATCADGSDVTLYFDVTVNRHISETDADGAALVESRNVNYDGFFTHEASGEVVEFTGTRVVTIDLVADLFTSRGKYRVVTMPGIGPVMHETGRYVETWVSEERLFEAGPKVSENPEDPSTFALTCSLFGLSG</sequence>
<evidence type="ECO:0008006" key="4">
    <source>
        <dbReference type="Google" id="ProtNLM"/>
    </source>
</evidence>
<reference evidence="2" key="1">
    <citation type="journal article" date="2014" name="Int. J. Syst. Evol. Microbiol.">
        <title>Complete genome sequence of Corynebacterium casei LMG S-19264T (=DSM 44701T), isolated from a smear-ripened cheese.</title>
        <authorList>
            <consortium name="US DOE Joint Genome Institute (JGI-PGF)"/>
            <person name="Walter F."/>
            <person name="Albersmeier A."/>
            <person name="Kalinowski J."/>
            <person name="Ruckert C."/>
        </authorList>
    </citation>
    <scope>NUCLEOTIDE SEQUENCE</scope>
    <source>
        <strain evidence="2">CGMCC 1.10749</strain>
    </source>
</reference>
<dbReference type="RefSeq" id="WP_035948667.1">
    <property type="nucleotide sequence ID" value="NZ_BMEA01000002.1"/>
</dbReference>
<dbReference type="EMBL" id="BMEA01000002">
    <property type="protein sequence ID" value="GGB82398.1"/>
    <property type="molecule type" value="Genomic_DNA"/>
</dbReference>
<dbReference type="AlphaFoldDB" id="A0A8H9FU44"/>